<protein>
    <submittedName>
        <fullName evidence="1">Bgt-20602</fullName>
    </submittedName>
</protein>
<organism evidence="1 2">
    <name type="scientific">Blumeria graminis f. sp. tritici</name>
    <dbReference type="NCBI Taxonomy" id="62690"/>
    <lineage>
        <taxon>Eukaryota</taxon>
        <taxon>Fungi</taxon>
        <taxon>Dikarya</taxon>
        <taxon>Ascomycota</taxon>
        <taxon>Pezizomycotina</taxon>
        <taxon>Leotiomycetes</taxon>
        <taxon>Erysiphales</taxon>
        <taxon>Erysiphaceae</taxon>
        <taxon>Blumeria</taxon>
    </lineage>
</organism>
<dbReference type="Proteomes" id="UP000324639">
    <property type="component" value="Chromosome Bgt_-06"/>
</dbReference>
<gene>
    <name evidence="1" type="ORF">BGT96224V316_LOCUS4068</name>
</gene>
<accession>A0A9X9MH06</accession>
<name>A0A9X9MH06_BLUGR</name>
<dbReference type="EMBL" id="LR026989">
    <property type="protein sequence ID" value="VDB87667.1"/>
    <property type="molecule type" value="Genomic_DNA"/>
</dbReference>
<evidence type="ECO:0000313" key="1">
    <source>
        <dbReference type="EMBL" id="VDB87667.1"/>
    </source>
</evidence>
<proteinExistence type="predicted"/>
<sequence>MNNYHSPITITTGLNTVRPAKTNTSSSSGAGVFAQYSLHICNSLEEFHRNRSRKLTQTYIHLKTP</sequence>
<keyword evidence="2" id="KW-1185">Reference proteome</keyword>
<reference evidence="1 2" key="1">
    <citation type="submission" date="2018-08" db="EMBL/GenBank/DDBJ databases">
        <authorList>
            <person name="Muller C M."/>
        </authorList>
    </citation>
    <scope>NUCLEOTIDE SEQUENCE [LARGE SCALE GENOMIC DNA]</scope>
</reference>
<dbReference type="AlphaFoldDB" id="A0A9X9MH06"/>
<evidence type="ECO:0000313" key="2">
    <source>
        <dbReference type="Proteomes" id="UP000324639"/>
    </source>
</evidence>